<organism evidence="1 2">
    <name type="scientific">Cricetulus griseus</name>
    <name type="common">Chinese hamster</name>
    <name type="synonym">Cricetulus barabensis griseus</name>
    <dbReference type="NCBI Taxonomy" id="10029"/>
    <lineage>
        <taxon>Eukaryota</taxon>
        <taxon>Metazoa</taxon>
        <taxon>Chordata</taxon>
        <taxon>Craniata</taxon>
        <taxon>Vertebrata</taxon>
        <taxon>Euteleostomi</taxon>
        <taxon>Mammalia</taxon>
        <taxon>Eutheria</taxon>
        <taxon>Euarchontoglires</taxon>
        <taxon>Glires</taxon>
        <taxon>Rodentia</taxon>
        <taxon>Myomorpha</taxon>
        <taxon>Muroidea</taxon>
        <taxon>Cricetidae</taxon>
        <taxon>Cricetinae</taxon>
        <taxon>Cricetulus</taxon>
    </lineage>
</organism>
<accession>G3H1P7</accession>
<dbReference type="AlphaFoldDB" id="G3H1P7"/>
<gene>
    <name evidence="1" type="ORF">I79_004079</name>
</gene>
<protein>
    <submittedName>
        <fullName evidence="1">Uncharacterized protein</fullName>
    </submittedName>
</protein>
<reference evidence="2" key="1">
    <citation type="journal article" date="2011" name="Nat. Biotechnol.">
        <title>The genomic sequence of the Chinese hamster ovary (CHO)-K1 cell line.</title>
        <authorList>
            <person name="Xu X."/>
            <person name="Nagarajan H."/>
            <person name="Lewis N.E."/>
            <person name="Pan S."/>
            <person name="Cai Z."/>
            <person name="Liu X."/>
            <person name="Chen W."/>
            <person name="Xie M."/>
            <person name="Wang W."/>
            <person name="Hammond S."/>
            <person name="Andersen M.R."/>
            <person name="Neff N."/>
            <person name="Passarelli B."/>
            <person name="Koh W."/>
            <person name="Fan H.C."/>
            <person name="Wang J."/>
            <person name="Gui Y."/>
            <person name="Lee K.H."/>
            <person name="Betenbaugh M.J."/>
            <person name="Quake S.R."/>
            <person name="Famili I."/>
            <person name="Palsson B.O."/>
            <person name="Wang J."/>
        </authorList>
    </citation>
    <scope>NUCLEOTIDE SEQUENCE [LARGE SCALE GENOMIC DNA]</scope>
    <source>
        <strain evidence="2">CHO K1 cell line</strain>
    </source>
</reference>
<dbReference type="InParanoid" id="G3H1P7"/>
<sequence length="66" mass="7132">MFPQNDLLCCIINLEVNAVSTEYLCLLALQSHAVLVCKSALQLGRLSSSCQSPLVDPGAADVQQIW</sequence>
<evidence type="ECO:0000313" key="2">
    <source>
        <dbReference type="Proteomes" id="UP000001075"/>
    </source>
</evidence>
<dbReference type="EMBL" id="JH000108">
    <property type="protein sequence ID" value="EGW06439.1"/>
    <property type="molecule type" value="Genomic_DNA"/>
</dbReference>
<evidence type="ECO:0000313" key="1">
    <source>
        <dbReference type="EMBL" id="EGW06439.1"/>
    </source>
</evidence>
<name>G3H1P7_CRIGR</name>
<proteinExistence type="predicted"/>
<dbReference type="Proteomes" id="UP000001075">
    <property type="component" value="Unassembled WGS sequence"/>
</dbReference>